<feature type="transmembrane region" description="Helical" evidence="1">
    <location>
        <begin position="99"/>
        <end position="120"/>
    </location>
</feature>
<evidence type="ECO:0000313" key="3">
    <source>
        <dbReference type="Proteomes" id="UP000235803"/>
    </source>
</evidence>
<protein>
    <submittedName>
        <fullName evidence="2">Uncharacterized protein</fullName>
    </submittedName>
</protein>
<accession>A0A2N7UB44</accession>
<gene>
    <name evidence="2" type="ORF">C1H69_01760</name>
</gene>
<name>A0A2N7UB44_9GAMM</name>
<proteinExistence type="predicted"/>
<comment type="caution">
    <text evidence="2">The sequence shown here is derived from an EMBL/GenBank/DDBJ whole genome shotgun (WGS) entry which is preliminary data.</text>
</comment>
<keyword evidence="1" id="KW-1133">Transmembrane helix</keyword>
<keyword evidence="3" id="KW-1185">Reference proteome</keyword>
<dbReference type="Proteomes" id="UP000235803">
    <property type="component" value="Unassembled WGS sequence"/>
</dbReference>
<reference evidence="2 3" key="1">
    <citation type="submission" date="2018-01" db="EMBL/GenBank/DDBJ databases">
        <title>Halomonas endophytica sp. nov., isolated from storage liquid in the stems of Populus euphratica.</title>
        <authorList>
            <person name="Chen C."/>
        </authorList>
    </citation>
    <scope>NUCLEOTIDE SEQUENCE [LARGE SCALE GENOMIC DNA]</scope>
    <source>
        <strain evidence="2 3">MC28</strain>
    </source>
</reference>
<sequence>MDILEILRTRQADIYLPLFMTLLGLMLGLILYAVLHRRYHYACQENEAIVSITVANVINPRLTCRSRYSKDEGLMLFIGLAALVSSGIYLFNRVAVLNLFYYCTVFIMSLWTGGFLYSLLKGQYSGWHWAANITFYAIFFIVLFMAMGKAITPNYAPANFQYSQQIVNQHGILGLGNYFSALDIRWFIFHLLGVLLLFIAMFRLCLSATYFAVMGRYILSEESREPWLARKTRKYAKFWENIIFVSLLLFAAYYLIAGDFFMWFEYEMPNRVDSFMNALLHGL</sequence>
<feature type="transmembrane region" description="Helical" evidence="1">
    <location>
        <begin position="127"/>
        <end position="147"/>
    </location>
</feature>
<dbReference type="EMBL" id="PNRF01000006">
    <property type="protein sequence ID" value="PMR77663.1"/>
    <property type="molecule type" value="Genomic_DNA"/>
</dbReference>
<feature type="transmembrane region" description="Helical" evidence="1">
    <location>
        <begin position="238"/>
        <end position="256"/>
    </location>
</feature>
<keyword evidence="1" id="KW-0812">Transmembrane</keyword>
<feature type="transmembrane region" description="Helical" evidence="1">
    <location>
        <begin position="187"/>
        <end position="217"/>
    </location>
</feature>
<keyword evidence="1" id="KW-0472">Membrane</keyword>
<dbReference type="OrthoDB" id="7059400at2"/>
<feature type="transmembrane region" description="Helical" evidence="1">
    <location>
        <begin position="14"/>
        <end position="35"/>
    </location>
</feature>
<evidence type="ECO:0000313" key="2">
    <source>
        <dbReference type="EMBL" id="PMR77663.1"/>
    </source>
</evidence>
<dbReference type="AlphaFoldDB" id="A0A2N7UB44"/>
<evidence type="ECO:0000256" key="1">
    <source>
        <dbReference type="SAM" id="Phobius"/>
    </source>
</evidence>
<organism evidence="2 3">
    <name type="scientific">Billgrantia endophytica</name>
    <dbReference type="NCBI Taxonomy" id="2033802"/>
    <lineage>
        <taxon>Bacteria</taxon>
        <taxon>Pseudomonadati</taxon>
        <taxon>Pseudomonadota</taxon>
        <taxon>Gammaproteobacteria</taxon>
        <taxon>Oceanospirillales</taxon>
        <taxon>Halomonadaceae</taxon>
        <taxon>Billgrantia</taxon>
    </lineage>
</organism>
<feature type="transmembrane region" description="Helical" evidence="1">
    <location>
        <begin position="74"/>
        <end position="93"/>
    </location>
</feature>